<comment type="similarity">
    <text evidence="1">Belongs to the metallo-beta-lactamase superfamily.</text>
</comment>
<dbReference type="Pfam" id="PF00753">
    <property type="entry name" value="Lactamase_B"/>
    <property type="match status" value="1"/>
</dbReference>
<evidence type="ECO:0000259" key="5">
    <source>
        <dbReference type="SMART" id="SM00849"/>
    </source>
</evidence>
<keyword evidence="4" id="KW-0862">Zinc</keyword>
<evidence type="ECO:0000256" key="4">
    <source>
        <dbReference type="ARBA" id="ARBA00022833"/>
    </source>
</evidence>
<dbReference type="PANTHER" id="PTHR42978:SF6">
    <property type="entry name" value="QUORUM-QUENCHING LACTONASE YTNP-RELATED"/>
    <property type="match status" value="1"/>
</dbReference>
<sequence>MTFTVDIGGARVRQLTELARWPFPVTGLFPAADERAERAAAALPPQFVDPATGDLILAIHTYVIDIGGTTLVVDTGNGNHKERPNLLPHHMFDTDWEERFAATGHSPADVDLVVSTHLHPDHCGWNTRLVDGAWVPTFERATYVFGAVELAELQALVASPPPDPVVTDLVRTYHDSIRPVLTRAAWITVEDGHILAEEGGTSVVLRSGPGHTAGHQIVEIRSPDRSAVISGDVVHHPIQFCCAHLVQGGDADPLAARRTRDALLERCAREGLLLMPAHFPMDAPVVVSFDDAGRPSAPALFV</sequence>
<evidence type="ECO:0000256" key="3">
    <source>
        <dbReference type="ARBA" id="ARBA00022801"/>
    </source>
</evidence>
<dbReference type="RefSeq" id="WP_356954294.1">
    <property type="nucleotide sequence ID" value="NZ_JBEXYG010000004.1"/>
</dbReference>
<dbReference type="Proteomes" id="UP001550628">
    <property type="component" value="Unassembled WGS sequence"/>
</dbReference>
<comment type="caution">
    <text evidence="6">The sequence shown here is derived from an EMBL/GenBank/DDBJ whole genome shotgun (WGS) entry which is preliminary data.</text>
</comment>
<feature type="domain" description="Metallo-beta-lactamase" evidence="5">
    <location>
        <begin position="58"/>
        <end position="278"/>
    </location>
</feature>
<dbReference type="InterPro" id="IPR036866">
    <property type="entry name" value="RibonucZ/Hydroxyglut_hydro"/>
</dbReference>
<keyword evidence="3" id="KW-0378">Hydrolase</keyword>
<dbReference type="EMBL" id="JBEYBF010000001">
    <property type="protein sequence ID" value="MEU1950713.1"/>
    <property type="molecule type" value="Genomic_DNA"/>
</dbReference>
<keyword evidence="7" id="KW-1185">Reference proteome</keyword>
<dbReference type="SUPFAM" id="SSF56281">
    <property type="entry name" value="Metallo-hydrolase/oxidoreductase"/>
    <property type="match status" value="1"/>
</dbReference>
<evidence type="ECO:0000313" key="6">
    <source>
        <dbReference type="EMBL" id="MEU1950713.1"/>
    </source>
</evidence>
<protein>
    <submittedName>
        <fullName evidence="6">MBL fold metallo-hydrolase</fullName>
    </submittedName>
</protein>
<name>A0ABV2WIK0_9NOCA</name>
<dbReference type="InterPro" id="IPR001279">
    <property type="entry name" value="Metallo-B-lactamas"/>
</dbReference>
<keyword evidence="2" id="KW-0479">Metal-binding</keyword>
<dbReference type="Gene3D" id="3.60.15.10">
    <property type="entry name" value="Ribonuclease Z/Hydroxyacylglutathione hydrolase-like"/>
    <property type="match status" value="1"/>
</dbReference>
<proteinExistence type="inferred from homology"/>
<evidence type="ECO:0000256" key="2">
    <source>
        <dbReference type="ARBA" id="ARBA00022723"/>
    </source>
</evidence>
<reference evidence="6 7" key="1">
    <citation type="submission" date="2024-06" db="EMBL/GenBank/DDBJ databases">
        <title>The Natural Products Discovery Center: Release of the First 8490 Sequenced Strains for Exploring Actinobacteria Biosynthetic Diversity.</title>
        <authorList>
            <person name="Kalkreuter E."/>
            <person name="Kautsar S.A."/>
            <person name="Yang D."/>
            <person name="Bader C.D."/>
            <person name="Teijaro C.N."/>
            <person name="Fluegel L."/>
            <person name="Davis C.M."/>
            <person name="Simpson J.R."/>
            <person name="Lauterbach L."/>
            <person name="Steele A.D."/>
            <person name="Gui C."/>
            <person name="Meng S."/>
            <person name="Li G."/>
            <person name="Viehrig K."/>
            <person name="Ye F."/>
            <person name="Su P."/>
            <person name="Kiefer A.F."/>
            <person name="Nichols A."/>
            <person name="Cepeda A.J."/>
            <person name="Yan W."/>
            <person name="Fan B."/>
            <person name="Jiang Y."/>
            <person name="Adhikari A."/>
            <person name="Zheng C.-J."/>
            <person name="Schuster L."/>
            <person name="Cowan T.M."/>
            <person name="Smanski M.J."/>
            <person name="Chevrette M.G."/>
            <person name="De Carvalho L.P.S."/>
            <person name="Shen B."/>
        </authorList>
    </citation>
    <scope>NUCLEOTIDE SEQUENCE [LARGE SCALE GENOMIC DNA]</scope>
    <source>
        <strain evidence="6 7">NPDC019708</strain>
    </source>
</reference>
<evidence type="ECO:0000313" key="7">
    <source>
        <dbReference type="Proteomes" id="UP001550628"/>
    </source>
</evidence>
<dbReference type="SMART" id="SM00849">
    <property type="entry name" value="Lactamase_B"/>
    <property type="match status" value="1"/>
</dbReference>
<evidence type="ECO:0000256" key="1">
    <source>
        <dbReference type="ARBA" id="ARBA00007749"/>
    </source>
</evidence>
<accession>A0ABV2WIK0</accession>
<gene>
    <name evidence="6" type="ORF">ABZ510_02540</name>
</gene>
<dbReference type="CDD" id="cd16277">
    <property type="entry name" value="metallo-hydrolase-like_MBL-fold"/>
    <property type="match status" value="1"/>
</dbReference>
<dbReference type="PANTHER" id="PTHR42978">
    <property type="entry name" value="QUORUM-QUENCHING LACTONASE YTNP-RELATED-RELATED"/>
    <property type="match status" value="1"/>
</dbReference>
<dbReference type="InterPro" id="IPR051013">
    <property type="entry name" value="MBL_superfamily_lactonases"/>
</dbReference>
<organism evidence="6 7">
    <name type="scientific">Nocardia rhamnosiphila</name>
    <dbReference type="NCBI Taxonomy" id="426716"/>
    <lineage>
        <taxon>Bacteria</taxon>
        <taxon>Bacillati</taxon>
        <taxon>Actinomycetota</taxon>
        <taxon>Actinomycetes</taxon>
        <taxon>Mycobacteriales</taxon>
        <taxon>Nocardiaceae</taxon>
        <taxon>Nocardia</taxon>
    </lineage>
</organism>